<proteinExistence type="predicted"/>
<evidence type="ECO:0000313" key="1">
    <source>
        <dbReference type="EMBL" id="RMU73743.1"/>
    </source>
</evidence>
<dbReference type="Proteomes" id="UP000274315">
    <property type="component" value="Unassembled WGS sequence"/>
</dbReference>
<sequence>MLGLPVAVSGLIGGQLHAQIIENSQRVIEGDEQGTVLIFNAALPENVSADWRKQRLGFFTGGLGCRNRRVCKAVIINHMLLVDVRYRFGNAVQRQGIRLGHGHAVAFQIQHFHP</sequence>
<evidence type="ECO:0000313" key="2">
    <source>
        <dbReference type="Proteomes" id="UP000274315"/>
    </source>
</evidence>
<protein>
    <submittedName>
        <fullName evidence="1">Uncharacterized protein</fullName>
    </submittedName>
</protein>
<gene>
    <name evidence="1" type="ORF">ALP24_200024</name>
</gene>
<name>A0A3M5WVQ8_PSEAP</name>
<organism evidence="1 2">
    <name type="scientific">Pseudomonas syringae pv. aptata</name>
    <dbReference type="NCBI Taxonomy" id="83167"/>
    <lineage>
        <taxon>Bacteria</taxon>
        <taxon>Pseudomonadati</taxon>
        <taxon>Pseudomonadota</taxon>
        <taxon>Gammaproteobacteria</taxon>
        <taxon>Pseudomonadales</taxon>
        <taxon>Pseudomonadaceae</taxon>
        <taxon>Pseudomonas</taxon>
        <taxon>Pseudomonas syringae</taxon>
    </lineage>
</organism>
<accession>A0A3M5WVQ8</accession>
<dbReference type="AlphaFoldDB" id="A0A3M5WVQ8"/>
<reference evidence="1 2" key="1">
    <citation type="submission" date="2018-08" db="EMBL/GenBank/DDBJ databases">
        <title>Recombination of ecologically and evolutionarily significant loci maintains genetic cohesion in the Pseudomonas syringae species complex.</title>
        <authorList>
            <person name="Dillon M."/>
            <person name="Thakur S."/>
            <person name="Almeida R.N.D."/>
            <person name="Weir B.S."/>
            <person name="Guttman D.S."/>
        </authorList>
    </citation>
    <scope>NUCLEOTIDE SEQUENCE [LARGE SCALE GENOMIC DNA]</scope>
    <source>
        <strain evidence="1 2">ICMP 11935</strain>
    </source>
</reference>
<dbReference type="EMBL" id="RBUF01000316">
    <property type="protein sequence ID" value="RMU73743.1"/>
    <property type="molecule type" value="Genomic_DNA"/>
</dbReference>
<comment type="caution">
    <text evidence="1">The sequence shown here is derived from an EMBL/GenBank/DDBJ whole genome shotgun (WGS) entry which is preliminary data.</text>
</comment>